<accession>A0A0R1RFQ6</accession>
<keyword evidence="5" id="KW-0547">Nucleotide-binding</keyword>
<dbReference type="InterPro" id="IPR050095">
    <property type="entry name" value="ECF_ABC_transporter_ATP-bd"/>
</dbReference>
<dbReference type="InterPro" id="IPR003593">
    <property type="entry name" value="AAA+_ATPase"/>
</dbReference>
<dbReference type="Pfam" id="PF00005">
    <property type="entry name" value="ABC_tran"/>
    <property type="match status" value="2"/>
</dbReference>
<keyword evidence="8" id="KW-0472">Membrane</keyword>
<dbReference type="InterPro" id="IPR017871">
    <property type="entry name" value="ABC_transporter-like_CS"/>
</dbReference>
<evidence type="ECO:0000259" key="9">
    <source>
        <dbReference type="PROSITE" id="PS50893"/>
    </source>
</evidence>
<dbReference type="SUPFAM" id="SSF52540">
    <property type="entry name" value="P-loop containing nucleoside triphosphate hydrolases"/>
    <property type="match status" value="2"/>
</dbReference>
<dbReference type="PROSITE" id="PS50893">
    <property type="entry name" value="ABC_TRANSPORTER_2"/>
    <property type="match status" value="2"/>
</dbReference>
<dbReference type="CDD" id="cd03225">
    <property type="entry name" value="ABC_cobalt_CbiO_domain1"/>
    <property type="match status" value="2"/>
</dbReference>
<dbReference type="OrthoDB" id="501320at2"/>
<comment type="subcellular location">
    <subcellularLocation>
        <location evidence="1">Cell membrane</location>
        <topology evidence="1">Peripheral membrane protein</topology>
    </subcellularLocation>
</comment>
<dbReference type="GO" id="GO:0005524">
    <property type="term" value="F:ATP binding"/>
    <property type="evidence" value="ECO:0007669"/>
    <property type="project" value="UniProtKB-KW"/>
</dbReference>
<evidence type="ECO:0000256" key="6">
    <source>
        <dbReference type="ARBA" id="ARBA00022840"/>
    </source>
</evidence>
<proteinExistence type="inferred from homology"/>
<organism evidence="10 11">
    <name type="scientific">Paucilactobacillus oligofermentans DSM 15707 = LMG 22743</name>
    <dbReference type="NCBI Taxonomy" id="1423778"/>
    <lineage>
        <taxon>Bacteria</taxon>
        <taxon>Bacillati</taxon>
        <taxon>Bacillota</taxon>
        <taxon>Bacilli</taxon>
        <taxon>Lactobacillales</taxon>
        <taxon>Lactobacillaceae</taxon>
        <taxon>Paucilactobacillus</taxon>
    </lineage>
</organism>
<evidence type="ECO:0000256" key="1">
    <source>
        <dbReference type="ARBA" id="ARBA00004202"/>
    </source>
</evidence>
<dbReference type="Gene3D" id="3.40.50.300">
    <property type="entry name" value="P-loop containing nucleotide triphosphate hydrolases"/>
    <property type="match status" value="2"/>
</dbReference>
<evidence type="ECO:0000256" key="7">
    <source>
        <dbReference type="ARBA" id="ARBA00022967"/>
    </source>
</evidence>
<name>A0A0R1RFQ6_9LACO</name>
<dbReference type="PATRIC" id="fig|1423778.4.peg.1006"/>
<dbReference type="PANTHER" id="PTHR43553:SF27">
    <property type="entry name" value="ENERGY-COUPLING FACTOR TRANSPORTER ATP-BINDING PROTEIN ECFA2"/>
    <property type="match status" value="1"/>
</dbReference>
<keyword evidence="11" id="KW-1185">Reference proteome</keyword>
<dbReference type="KEGG" id="lol:LACOL_0324"/>
<evidence type="ECO:0000313" key="10">
    <source>
        <dbReference type="EMBL" id="KRL55377.1"/>
    </source>
</evidence>
<comment type="similarity">
    <text evidence="2">Belongs to the ABC transporter superfamily.</text>
</comment>
<dbReference type="EMBL" id="AZFE01000031">
    <property type="protein sequence ID" value="KRL55377.1"/>
    <property type="molecule type" value="Genomic_DNA"/>
</dbReference>
<evidence type="ECO:0000256" key="3">
    <source>
        <dbReference type="ARBA" id="ARBA00022448"/>
    </source>
</evidence>
<dbReference type="InterPro" id="IPR015856">
    <property type="entry name" value="ABC_transpr_CbiO/EcfA_su"/>
</dbReference>
<feature type="domain" description="ABC transporter" evidence="9">
    <location>
        <begin position="245"/>
        <end position="463"/>
    </location>
</feature>
<evidence type="ECO:0000256" key="8">
    <source>
        <dbReference type="ARBA" id="ARBA00023136"/>
    </source>
</evidence>
<dbReference type="PROSITE" id="PS00211">
    <property type="entry name" value="ABC_TRANSPORTER_1"/>
    <property type="match status" value="1"/>
</dbReference>
<keyword evidence="3" id="KW-0813">Transport</keyword>
<evidence type="ECO:0000256" key="5">
    <source>
        <dbReference type="ARBA" id="ARBA00022741"/>
    </source>
</evidence>
<dbReference type="PANTHER" id="PTHR43553">
    <property type="entry name" value="HEAVY METAL TRANSPORTER"/>
    <property type="match status" value="1"/>
</dbReference>
<reference evidence="10 11" key="1">
    <citation type="journal article" date="2015" name="Genome Announc.">
        <title>Expanding the biotechnology potential of lactobacilli through comparative genomics of 213 strains and associated genera.</title>
        <authorList>
            <person name="Sun Z."/>
            <person name="Harris H.M."/>
            <person name="McCann A."/>
            <person name="Guo C."/>
            <person name="Argimon S."/>
            <person name="Zhang W."/>
            <person name="Yang X."/>
            <person name="Jeffery I.B."/>
            <person name="Cooney J.C."/>
            <person name="Kagawa T.F."/>
            <person name="Liu W."/>
            <person name="Song Y."/>
            <person name="Salvetti E."/>
            <person name="Wrobel A."/>
            <person name="Rasinkangas P."/>
            <person name="Parkhill J."/>
            <person name="Rea M.C."/>
            <person name="O'Sullivan O."/>
            <person name="Ritari J."/>
            <person name="Douillard F.P."/>
            <person name="Paul Ross R."/>
            <person name="Yang R."/>
            <person name="Briner A.E."/>
            <person name="Felis G.E."/>
            <person name="de Vos W.M."/>
            <person name="Barrangou R."/>
            <person name="Klaenhammer T.R."/>
            <person name="Caufield P.W."/>
            <person name="Cui Y."/>
            <person name="Zhang H."/>
            <person name="O'Toole P.W."/>
        </authorList>
    </citation>
    <scope>NUCLEOTIDE SEQUENCE [LARGE SCALE GENOMIC DNA]</scope>
    <source>
        <strain evidence="10 11">DSM 15707</strain>
    </source>
</reference>
<dbReference type="AlphaFoldDB" id="A0A0R1RFQ6"/>
<keyword evidence="6" id="KW-0067">ATP-binding</keyword>
<dbReference type="RefSeq" id="WP_057889924.1">
    <property type="nucleotide sequence ID" value="NZ_AZFE01000031.1"/>
</dbReference>
<evidence type="ECO:0000256" key="2">
    <source>
        <dbReference type="ARBA" id="ARBA00005417"/>
    </source>
</evidence>
<protein>
    <submittedName>
        <fullName evidence="10">Polyamine-transporting ATPase</fullName>
    </submittedName>
</protein>
<evidence type="ECO:0000313" key="11">
    <source>
        <dbReference type="Proteomes" id="UP000051697"/>
    </source>
</evidence>
<dbReference type="InterPro" id="IPR003439">
    <property type="entry name" value="ABC_transporter-like_ATP-bd"/>
</dbReference>
<comment type="caution">
    <text evidence="10">The sequence shown here is derived from an EMBL/GenBank/DDBJ whole genome shotgun (WGS) entry which is preliminary data.</text>
</comment>
<dbReference type="SMART" id="SM00382">
    <property type="entry name" value="AAA"/>
    <property type="match status" value="2"/>
</dbReference>
<dbReference type="GO" id="GO:0043190">
    <property type="term" value="C:ATP-binding cassette (ABC) transporter complex"/>
    <property type="evidence" value="ECO:0007669"/>
    <property type="project" value="TreeGrafter"/>
</dbReference>
<keyword evidence="7" id="KW-1278">Translocase</keyword>
<sequence length="463" mass="52589">MSNIDIKNLSFSYQPNVPTLENMTAQFEVGKFSLLVGSSGSGKSTLLKILTGLLPTFGGEITRGRITIPNQLTVGLVFQNPNHQFTLDTPRHELEFVLENLRTNPSEIPNKIISALSFCEVQHLIDRQFNTLSGGEKQKVALAIVIAMDRDIILLDEPFASIDPKSRTELINKLVCLRDDKHKTIIIADHDLLGYQSIVNNIYTIKNHDIQTLLHDEGRKLLTEFEQQSPTINCTKPASNSSISFMFNQLNISIQNHKLLNQVSLPIPKNKVTLITGENGIGKSTLFLSMTKLMKYHGQITLANVDIQSIKAKKYARQVALIFQDSENQFLTVTMREELELSKQHRKTNYFNDEVIKECLTKLNLLALLDQVVYTLSEGQKKKLQLLLMMIVEPEIMLLDEPLKGLDINSIHQIIQIINGYRGQHQQTIIIISHQISGLNNFVDHQLHFERQHLTYLETHHES</sequence>
<dbReference type="STRING" id="1423778.FC70_GL000973"/>
<keyword evidence="4" id="KW-1003">Cell membrane</keyword>
<feature type="domain" description="ABC transporter" evidence="9">
    <location>
        <begin position="4"/>
        <end position="232"/>
    </location>
</feature>
<dbReference type="InterPro" id="IPR027417">
    <property type="entry name" value="P-loop_NTPase"/>
</dbReference>
<dbReference type="GO" id="GO:0016887">
    <property type="term" value="F:ATP hydrolysis activity"/>
    <property type="evidence" value="ECO:0007669"/>
    <property type="project" value="InterPro"/>
</dbReference>
<dbReference type="GO" id="GO:0042626">
    <property type="term" value="F:ATPase-coupled transmembrane transporter activity"/>
    <property type="evidence" value="ECO:0007669"/>
    <property type="project" value="TreeGrafter"/>
</dbReference>
<evidence type="ECO:0000256" key="4">
    <source>
        <dbReference type="ARBA" id="ARBA00022475"/>
    </source>
</evidence>
<dbReference type="Proteomes" id="UP000051697">
    <property type="component" value="Unassembled WGS sequence"/>
</dbReference>
<gene>
    <name evidence="10" type="ORF">FC70_GL000973</name>
</gene>